<organism evidence="2 3">
    <name type="scientific">Sorangium cellulosum</name>
    <name type="common">Polyangium cellulosum</name>
    <dbReference type="NCBI Taxonomy" id="56"/>
    <lineage>
        <taxon>Bacteria</taxon>
        <taxon>Pseudomonadati</taxon>
        <taxon>Myxococcota</taxon>
        <taxon>Polyangia</taxon>
        <taxon>Polyangiales</taxon>
        <taxon>Polyangiaceae</taxon>
        <taxon>Sorangium</taxon>
    </lineage>
</organism>
<comment type="caution">
    <text evidence="2">The sequence shown here is derived from an EMBL/GenBank/DDBJ whole genome shotgun (WGS) entry which is preliminary data.</text>
</comment>
<feature type="compositionally biased region" description="Gly residues" evidence="1">
    <location>
        <begin position="45"/>
        <end position="57"/>
    </location>
</feature>
<sequence length="68" mass="6712">MTVRSPVASSGSAGRFTWSSARRAASPPPFEEGGAAWGEEAWDGEVGGRGAAGGICGEGMTRSGDPGA</sequence>
<feature type="region of interest" description="Disordered" evidence="1">
    <location>
        <begin position="1"/>
        <end position="68"/>
    </location>
</feature>
<evidence type="ECO:0000313" key="2">
    <source>
        <dbReference type="EMBL" id="KYF55608.1"/>
    </source>
</evidence>
<accession>A0A150PJI3</accession>
<proteinExistence type="predicted"/>
<dbReference type="EMBL" id="JELX01002378">
    <property type="protein sequence ID" value="KYF55608.1"/>
    <property type="molecule type" value="Genomic_DNA"/>
</dbReference>
<feature type="compositionally biased region" description="Polar residues" evidence="1">
    <location>
        <begin position="7"/>
        <end position="20"/>
    </location>
</feature>
<name>A0A150PJI3_SORCE</name>
<gene>
    <name evidence="2" type="ORF">BE04_01350</name>
</gene>
<dbReference type="Proteomes" id="UP000075604">
    <property type="component" value="Unassembled WGS sequence"/>
</dbReference>
<evidence type="ECO:0000313" key="3">
    <source>
        <dbReference type="Proteomes" id="UP000075604"/>
    </source>
</evidence>
<reference evidence="2 3" key="1">
    <citation type="submission" date="2014-02" db="EMBL/GenBank/DDBJ databases">
        <title>The small core and large imbalanced accessory genome model reveals a collaborative survival strategy of Sorangium cellulosum strains in nature.</title>
        <authorList>
            <person name="Han K."/>
            <person name="Peng R."/>
            <person name="Blom J."/>
            <person name="Li Y.-Z."/>
        </authorList>
    </citation>
    <scope>NUCLEOTIDE SEQUENCE [LARGE SCALE GENOMIC DNA]</scope>
    <source>
        <strain evidence="2 3">So0157-18</strain>
    </source>
</reference>
<protein>
    <submittedName>
        <fullName evidence="2">Uncharacterized protein</fullName>
    </submittedName>
</protein>
<dbReference type="AlphaFoldDB" id="A0A150PJI3"/>
<evidence type="ECO:0000256" key="1">
    <source>
        <dbReference type="SAM" id="MobiDB-lite"/>
    </source>
</evidence>